<evidence type="ECO:0000256" key="2">
    <source>
        <dbReference type="SAM" id="SignalP"/>
    </source>
</evidence>
<dbReference type="InterPro" id="IPR001283">
    <property type="entry name" value="CRISP-related"/>
</dbReference>
<dbReference type="KEGG" id="hazt:108678893"/>
<dbReference type="InterPro" id="IPR035940">
    <property type="entry name" value="CAP_sf"/>
</dbReference>
<dbReference type="Pfam" id="PF00188">
    <property type="entry name" value="CAP"/>
    <property type="match status" value="1"/>
</dbReference>
<dbReference type="AlphaFoldDB" id="A0A8B7PAW8"/>
<dbReference type="GeneID" id="108678893"/>
<dbReference type="SMART" id="SM00198">
    <property type="entry name" value="SCP"/>
    <property type="match status" value="1"/>
</dbReference>
<feature type="chain" id="PRO_5036790141" evidence="2">
    <location>
        <begin position="16"/>
        <end position="361"/>
    </location>
</feature>
<evidence type="ECO:0000259" key="3">
    <source>
        <dbReference type="SMART" id="SM00198"/>
    </source>
</evidence>
<name>A0A8B7PAW8_HYAAZ</name>
<dbReference type="CDD" id="cd05380">
    <property type="entry name" value="CAP_euk"/>
    <property type="match status" value="1"/>
</dbReference>
<sequence>MQFIILGTLLCLVAATVVKDQDDAPQVQVDELKKFNLFEVIPGQEKTRDLSLQGGTPTIVPKRARTTPADTDTADTFAAPYRRTTADILTACLGTDDILEQCSTTTAPATTNTTTAPATTGTTTTPASTDITTTPANTDTTTADTTTISPVTSAVSTTPTSATSTPPTTTDMGAQRCNHTQCLPVKNCATDSVVGLCGVSEADKAFFVEIHNQARRLIANGQAKNMPAGTNLREMTWNDDLAQTAQSQVWQYLFEQGWVPGASFVNGSTSTWYAQPITQALWHDTSQIGCGIFASNKDCASLGVDPDASIGGDPNSNCVKIVCNYAPAGNVINPDGTRPPPYSTTEGCVTPSTKYPGLCAN</sequence>
<dbReference type="RefSeq" id="XP_018022877.2">
    <property type="nucleotide sequence ID" value="XM_018167388.2"/>
</dbReference>
<evidence type="ECO:0000256" key="1">
    <source>
        <dbReference type="SAM" id="MobiDB-lite"/>
    </source>
</evidence>
<dbReference type="InterPro" id="IPR014044">
    <property type="entry name" value="CAP_dom"/>
</dbReference>
<dbReference type="OrthoDB" id="414826at2759"/>
<protein>
    <submittedName>
        <fullName evidence="5">Protein PRY2-like</fullName>
    </submittedName>
</protein>
<accession>A0A8B7PAW8</accession>
<feature type="region of interest" description="Disordered" evidence="1">
    <location>
        <begin position="48"/>
        <end position="73"/>
    </location>
</feature>
<proteinExistence type="predicted"/>
<feature type="compositionally biased region" description="Low complexity" evidence="1">
    <location>
        <begin position="108"/>
        <end position="170"/>
    </location>
</feature>
<reference evidence="5" key="1">
    <citation type="submission" date="2025-08" db="UniProtKB">
        <authorList>
            <consortium name="RefSeq"/>
        </authorList>
    </citation>
    <scope>IDENTIFICATION</scope>
    <source>
        <tissue evidence="5">Whole organism</tissue>
    </source>
</reference>
<organism evidence="4 5">
    <name type="scientific">Hyalella azteca</name>
    <name type="common">Amphipod</name>
    <dbReference type="NCBI Taxonomy" id="294128"/>
    <lineage>
        <taxon>Eukaryota</taxon>
        <taxon>Metazoa</taxon>
        <taxon>Ecdysozoa</taxon>
        <taxon>Arthropoda</taxon>
        <taxon>Crustacea</taxon>
        <taxon>Multicrustacea</taxon>
        <taxon>Malacostraca</taxon>
        <taxon>Eumalacostraca</taxon>
        <taxon>Peracarida</taxon>
        <taxon>Amphipoda</taxon>
        <taxon>Senticaudata</taxon>
        <taxon>Talitrida</taxon>
        <taxon>Talitroidea</taxon>
        <taxon>Hyalellidae</taxon>
        <taxon>Hyalella</taxon>
    </lineage>
</organism>
<dbReference type="PANTHER" id="PTHR10334">
    <property type="entry name" value="CYSTEINE-RICH SECRETORY PROTEIN-RELATED"/>
    <property type="match status" value="1"/>
</dbReference>
<dbReference type="Gene3D" id="3.40.33.10">
    <property type="entry name" value="CAP"/>
    <property type="match status" value="2"/>
</dbReference>
<evidence type="ECO:0000313" key="5">
    <source>
        <dbReference type="RefSeq" id="XP_018022877.2"/>
    </source>
</evidence>
<feature type="domain" description="SCP" evidence="3">
    <location>
        <begin position="202"/>
        <end position="333"/>
    </location>
</feature>
<dbReference type="Proteomes" id="UP000694843">
    <property type="component" value="Unplaced"/>
</dbReference>
<dbReference type="SUPFAM" id="SSF55797">
    <property type="entry name" value="PR-1-like"/>
    <property type="match status" value="1"/>
</dbReference>
<feature type="signal peptide" evidence="2">
    <location>
        <begin position="1"/>
        <end position="15"/>
    </location>
</feature>
<gene>
    <name evidence="5" type="primary">LOC108678893</name>
</gene>
<evidence type="ECO:0000313" key="4">
    <source>
        <dbReference type="Proteomes" id="UP000694843"/>
    </source>
</evidence>
<keyword evidence="4" id="KW-1185">Reference proteome</keyword>
<feature type="region of interest" description="Disordered" evidence="1">
    <location>
        <begin position="108"/>
        <end position="172"/>
    </location>
</feature>
<keyword evidence="2" id="KW-0732">Signal</keyword>